<name>A0A194UY39_CYTMA</name>
<evidence type="ECO:0008006" key="3">
    <source>
        <dbReference type="Google" id="ProtNLM"/>
    </source>
</evidence>
<dbReference type="PANTHER" id="PTHR43712:SF5">
    <property type="entry name" value="O-METHYLTRANSFERASE ASQN-RELATED"/>
    <property type="match status" value="1"/>
</dbReference>
<proteinExistence type="predicted"/>
<protein>
    <recommendedName>
        <fullName evidence="3">Sterigmatocystin 8-O-methyltransferase</fullName>
    </recommendedName>
</protein>
<dbReference type="OrthoDB" id="1606438at2759"/>
<dbReference type="Proteomes" id="UP000078576">
    <property type="component" value="Unassembled WGS sequence"/>
</dbReference>
<sequence>MPQNCEIIFSELAEKYNNITEAQLTRLIRSPPRASSPTTADTMLLVQDSTLFDLTLALTEVLRPASLKFTEDIERWPGSDEPTHTGWQLAYWTNRLMYETIKENKEVQKRFSAHLEQNAKQERRTGEKVAAMFTWSKFPQATVVDVGGRNGQYSVALAQASKVTQT</sequence>
<dbReference type="AlphaFoldDB" id="A0A194UY39"/>
<evidence type="ECO:0000313" key="2">
    <source>
        <dbReference type="Proteomes" id="UP000078576"/>
    </source>
</evidence>
<accession>A0A194UY39</accession>
<reference evidence="2" key="1">
    <citation type="submission" date="2014-12" db="EMBL/GenBank/DDBJ databases">
        <title>Genome Sequence of Valsa Canker Pathogens Uncovers a Specific Adaption of Colonization on Woody Bark.</title>
        <authorList>
            <person name="Yin Z."/>
            <person name="Liu H."/>
            <person name="Gao X."/>
            <person name="Li Z."/>
            <person name="Song N."/>
            <person name="Ke X."/>
            <person name="Dai Q."/>
            <person name="Wu Y."/>
            <person name="Sun Y."/>
            <person name="Xu J.-R."/>
            <person name="Kang Z.K."/>
            <person name="Wang L."/>
            <person name="Huang L."/>
        </authorList>
    </citation>
    <scope>NUCLEOTIDE SEQUENCE [LARGE SCALE GENOMIC DNA]</scope>
    <source>
        <strain evidence="2">SXYL134</strain>
    </source>
</reference>
<organism evidence="1 2">
    <name type="scientific">Cytospora mali</name>
    <name type="common">Apple Valsa canker fungus</name>
    <name type="synonym">Valsa mali</name>
    <dbReference type="NCBI Taxonomy" id="578113"/>
    <lineage>
        <taxon>Eukaryota</taxon>
        <taxon>Fungi</taxon>
        <taxon>Dikarya</taxon>
        <taxon>Ascomycota</taxon>
        <taxon>Pezizomycotina</taxon>
        <taxon>Sordariomycetes</taxon>
        <taxon>Sordariomycetidae</taxon>
        <taxon>Diaporthales</taxon>
        <taxon>Cytosporaceae</taxon>
        <taxon>Cytospora</taxon>
    </lineage>
</organism>
<gene>
    <name evidence="1" type="ORF">VP1G_04043</name>
</gene>
<keyword evidence="2" id="KW-1185">Reference proteome</keyword>
<dbReference type="PANTHER" id="PTHR43712">
    <property type="entry name" value="PUTATIVE (AFU_ORTHOLOGUE AFUA_4G14580)-RELATED"/>
    <property type="match status" value="1"/>
</dbReference>
<dbReference type="InterPro" id="IPR029063">
    <property type="entry name" value="SAM-dependent_MTases_sf"/>
</dbReference>
<dbReference type="EMBL" id="KN714691">
    <property type="protein sequence ID" value="KUI56620.1"/>
    <property type="molecule type" value="Genomic_DNA"/>
</dbReference>
<evidence type="ECO:0000313" key="1">
    <source>
        <dbReference type="EMBL" id="KUI56620.1"/>
    </source>
</evidence>
<dbReference type="Gene3D" id="3.40.50.150">
    <property type="entry name" value="Vaccinia Virus protein VP39"/>
    <property type="match status" value="1"/>
</dbReference>